<evidence type="ECO:0008006" key="3">
    <source>
        <dbReference type="Google" id="ProtNLM"/>
    </source>
</evidence>
<dbReference type="RefSeq" id="WP_091505322.1">
    <property type="nucleotide sequence ID" value="NZ_CBDQZW010000022.1"/>
</dbReference>
<accession>A0A1I3PYD6</accession>
<proteinExistence type="predicted"/>
<organism evidence="1 2">
    <name type="scientific">Amycolatopsis sacchari</name>
    <dbReference type="NCBI Taxonomy" id="115433"/>
    <lineage>
        <taxon>Bacteria</taxon>
        <taxon>Bacillati</taxon>
        <taxon>Actinomycetota</taxon>
        <taxon>Actinomycetes</taxon>
        <taxon>Pseudonocardiales</taxon>
        <taxon>Pseudonocardiaceae</taxon>
        <taxon>Amycolatopsis</taxon>
    </lineage>
</organism>
<evidence type="ECO:0000313" key="1">
    <source>
        <dbReference type="EMBL" id="SFJ26884.1"/>
    </source>
</evidence>
<dbReference type="Proteomes" id="UP000199025">
    <property type="component" value="Unassembled WGS sequence"/>
</dbReference>
<gene>
    <name evidence="1" type="ORF">SAMN05421835_104110</name>
</gene>
<evidence type="ECO:0000313" key="2">
    <source>
        <dbReference type="Proteomes" id="UP000199025"/>
    </source>
</evidence>
<sequence length="102" mass="10703">MTVYEANRGIDAEPDLVLNTAGDPARTGAWLTDALGARDVRTETEPPRLRFTWPGGRGELHVEARGAGASTARLRLDGGDQAAADRALDALAAVVDDNFTAG</sequence>
<name>A0A1I3PYD6_9PSEU</name>
<protein>
    <recommendedName>
        <fullName evidence="3">Phosphomannomutase</fullName>
    </recommendedName>
</protein>
<keyword evidence="2" id="KW-1185">Reference proteome</keyword>
<dbReference type="SUPFAM" id="SSF55961">
    <property type="entry name" value="Bet v1-like"/>
    <property type="match status" value="1"/>
</dbReference>
<dbReference type="AlphaFoldDB" id="A0A1I3PYD6"/>
<dbReference type="OrthoDB" id="3698439at2"/>
<dbReference type="EMBL" id="FORP01000004">
    <property type="protein sequence ID" value="SFJ26884.1"/>
    <property type="molecule type" value="Genomic_DNA"/>
</dbReference>
<reference evidence="1 2" key="1">
    <citation type="submission" date="2016-10" db="EMBL/GenBank/DDBJ databases">
        <authorList>
            <person name="de Groot N.N."/>
        </authorList>
    </citation>
    <scope>NUCLEOTIDE SEQUENCE [LARGE SCALE GENOMIC DNA]</scope>
    <source>
        <strain evidence="1 2">DSM 44468</strain>
    </source>
</reference>